<dbReference type="GO" id="GO:0005886">
    <property type="term" value="C:plasma membrane"/>
    <property type="evidence" value="ECO:0007669"/>
    <property type="project" value="UniProtKB-SubCell"/>
</dbReference>
<dbReference type="InterPro" id="IPR003439">
    <property type="entry name" value="ABC_transporter-like_ATP-bd"/>
</dbReference>
<evidence type="ECO:0000256" key="3">
    <source>
        <dbReference type="ARBA" id="ARBA00022741"/>
    </source>
</evidence>
<evidence type="ECO:0000313" key="11">
    <source>
        <dbReference type="Proteomes" id="UP000269438"/>
    </source>
</evidence>
<dbReference type="InterPro" id="IPR027417">
    <property type="entry name" value="P-loop_NTPase"/>
</dbReference>
<evidence type="ECO:0000259" key="8">
    <source>
        <dbReference type="PROSITE" id="PS50893"/>
    </source>
</evidence>
<feature type="transmembrane region" description="Helical" evidence="7">
    <location>
        <begin position="56"/>
        <end position="77"/>
    </location>
</feature>
<keyword evidence="3" id="KW-0547">Nucleotide-binding</keyword>
<dbReference type="InterPro" id="IPR039421">
    <property type="entry name" value="Type_1_exporter"/>
</dbReference>
<gene>
    <name evidence="10" type="primary">cydD</name>
    <name evidence="10" type="ORF">D9V34_10495</name>
</gene>
<dbReference type="PROSITE" id="PS00211">
    <property type="entry name" value="ABC_TRANSPORTER_1"/>
    <property type="match status" value="1"/>
</dbReference>
<dbReference type="InterPro" id="IPR036640">
    <property type="entry name" value="ABC1_TM_sf"/>
</dbReference>
<keyword evidence="2 7" id="KW-0812">Transmembrane</keyword>
<comment type="caution">
    <text evidence="10">The sequence shown here is derived from an EMBL/GenBank/DDBJ whole genome shotgun (WGS) entry which is preliminary data.</text>
</comment>
<name>A0A3L7AS39_9MICO</name>
<dbReference type="NCBIfam" id="TIGR02857">
    <property type="entry name" value="CydD"/>
    <property type="match status" value="1"/>
</dbReference>
<dbReference type="PROSITE" id="PS51257">
    <property type="entry name" value="PROKAR_LIPOPROTEIN"/>
    <property type="match status" value="1"/>
</dbReference>
<protein>
    <submittedName>
        <fullName evidence="10">Thiol reductant ABC exporter subunit CydD</fullName>
    </submittedName>
</protein>
<dbReference type="SUPFAM" id="SSF52540">
    <property type="entry name" value="P-loop containing nucleoside triphosphate hydrolases"/>
    <property type="match status" value="1"/>
</dbReference>
<dbReference type="InterPro" id="IPR003593">
    <property type="entry name" value="AAA+_ATPase"/>
</dbReference>
<dbReference type="PANTHER" id="PTHR24221">
    <property type="entry name" value="ATP-BINDING CASSETTE SUB-FAMILY B"/>
    <property type="match status" value="1"/>
</dbReference>
<dbReference type="CDD" id="cd18584">
    <property type="entry name" value="ABC_6TM_AarD_CydD"/>
    <property type="match status" value="1"/>
</dbReference>
<dbReference type="Pfam" id="PF00005">
    <property type="entry name" value="ABC_tran"/>
    <property type="match status" value="1"/>
</dbReference>
<dbReference type="PANTHER" id="PTHR24221:SF590">
    <property type="entry name" value="COMPONENT LINKED WITH THE ASSEMBLY OF CYTOCHROME' TRANSPORT TRANSMEMBRANE ATP-BINDING PROTEIN ABC TRANSPORTER CYDD-RELATED"/>
    <property type="match status" value="1"/>
</dbReference>
<dbReference type="GO" id="GO:0140359">
    <property type="term" value="F:ABC-type transporter activity"/>
    <property type="evidence" value="ECO:0007669"/>
    <property type="project" value="InterPro"/>
</dbReference>
<dbReference type="OrthoDB" id="9806127at2"/>
<dbReference type="GO" id="GO:0016887">
    <property type="term" value="F:ATP hydrolysis activity"/>
    <property type="evidence" value="ECO:0007669"/>
    <property type="project" value="InterPro"/>
</dbReference>
<dbReference type="SUPFAM" id="SSF90123">
    <property type="entry name" value="ABC transporter transmembrane region"/>
    <property type="match status" value="1"/>
</dbReference>
<reference evidence="10 11" key="1">
    <citation type="submission" date="2018-10" db="EMBL/GenBank/DDBJ databases">
        <authorList>
            <person name="Li J."/>
        </authorList>
    </citation>
    <scope>NUCLEOTIDE SEQUENCE [LARGE SCALE GENOMIC DNA]</scope>
    <source>
        <strain evidence="10 11">JCM 11654</strain>
    </source>
</reference>
<feature type="domain" description="ABC transporter" evidence="8">
    <location>
        <begin position="341"/>
        <end position="561"/>
    </location>
</feature>
<organism evidence="10 11">
    <name type="scientific">Mycetocola lacteus</name>
    <dbReference type="NCBI Taxonomy" id="76637"/>
    <lineage>
        <taxon>Bacteria</taxon>
        <taxon>Bacillati</taxon>
        <taxon>Actinomycetota</taxon>
        <taxon>Actinomycetes</taxon>
        <taxon>Micrococcales</taxon>
        <taxon>Microbacteriaceae</taxon>
        <taxon>Mycetocola</taxon>
    </lineage>
</organism>
<evidence type="ECO:0000256" key="4">
    <source>
        <dbReference type="ARBA" id="ARBA00022840"/>
    </source>
</evidence>
<dbReference type="PROSITE" id="PS50893">
    <property type="entry name" value="ABC_TRANSPORTER_2"/>
    <property type="match status" value="1"/>
</dbReference>
<keyword evidence="6 7" id="KW-0472">Membrane</keyword>
<dbReference type="PROSITE" id="PS50929">
    <property type="entry name" value="ABC_TM1F"/>
    <property type="match status" value="1"/>
</dbReference>
<dbReference type="Gene3D" id="3.40.50.300">
    <property type="entry name" value="P-loop containing nucleotide triphosphate hydrolases"/>
    <property type="match status" value="1"/>
</dbReference>
<dbReference type="Pfam" id="PF00664">
    <property type="entry name" value="ABC_membrane"/>
    <property type="match status" value="1"/>
</dbReference>
<feature type="transmembrane region" description="Helical" evidence="7">
    <location>
        <begin position="21"/>
        <end position="44"/>
    </location>
</feature>
<dbReference type="InterPro" id="IPR011527">
    <property type="entry name" value="ABC1_TM_dom"/>
</dbReference>
<dbReference type="Proteomes" id="UP000269438">
    <property type="component" value="Unassembled WGS sequence"/>
</dbReference>
<dbReference type="GO" id="GO:0005524">
    <property type="term" value="F:ATP binding"/>
    <property type="evidence" value="ECO:0007669"/>
    <property type="project" value="UniProtKB-KW"/>
</dbReference>
<dbReference type="AlphaFoldDB" id="A0A3L7AS39"/>
<evidence type="ECO:0000256" key="5">
    <source>
        <dbReference type="ARBA" id="ARBA00022989"/>
    </source>
</evidence>
<dbReference type="InterPro" id="IPR014216">
    <property type="entry name" value="ABC_transptr_CydD"/>
</dbReference>
<keyword evidence="4" id="KW-0067">ATP-binding</keyword>
<evidence type="ECO:0000256" key="1">
    <source>
        <dbReference type="ARBA" id="ARBA00004651"/>
    </source>
</evidence>
<accession>A0A3L7AS39</accession>
<evidence type="ECO:0000256" key="6">
    <source>
        <dbReference type="ARBA" id="ARBA00023136"/>
    </source>
</evidence>
<feature type="transmembrane region" description="Helical" evidence="7">
    <location>
        <begin position="134"/>
        <end position="154"/>
    </location>
</feature>
<evidence type="ECO:0000313" key="10">
    <source>
        <dbReference type="EMBL" id="RLP82222.1"/>
    </source>
</evidence>
<dbReference type="SMART" id="SM00382">
    <property type="entry name" value="AAA"/>
    <property type="match status" value="1"/>
</dbReference>
<keyword evidence="5 7" id="KW-1133">Transmembrane helix</keyword>
<dbReference type="InterPro" id="IPR017871">
    <property type="entry name" value="ABC_transporter-like_CS"/>
</dbReference>
<comment type="subcellular location">
    <subcellularLocation>
        <location evidence="1">Cell membrane</location>
        <topology evidence="1">Multi-pass membrane protein</topology>
    </subcellularLocation>
</comment>
<feature type="domain" description="ABC transmembrane type-1" evidence="9">
    <location>
        <begin position="23"/>
        <end position="302"/>
    </location>
</feature>
<evidence type="ECO:0000259" key="9">
    <source>
        <dbReference type="PROSITE" id="PS50929"/>
    </source>
</evidence>
<keyword evidence="11" id="KW-1185">Reference proteome</keyword>
<dbReference type="Gene3D" id="1.20.1560.10">
    <property type="entry name" value="ABC transporter type 1, transmembrane domain"/>
    <property type="match status" value="1"/>
</dbReference>
<dbReference type="EMBL" id="RCUY01000009">
    <property type="protein sequence ID" value="RLP82222.1"/>
    <property type="molecule type" value="Genomic_DNA"/>
</dbReference>
<feature type="transmembrane region" description="Helical" evidence="7">
    <location>
        <begin position="239"/>
        <end position="264"/>
    </location>
</feature>
<evidence type="ECO:0000256" key="7">
    <source>
        <dbReference type="SAM" id="Phobius"/>
    </source>
</evidence>
<dbReference type="GO" id="GO:0042883">
    <property type="term" value="P:cysteine transport"/>
    <property type="evidence" value="ECO:0007669"/>
    <property type="project" value="InterPro"/>
</dbReference>
<proteinExistence type="predicted"/>
<evidence type="ECO:0000256" key="2">
    <source>
        <dbReference type="ARBA" id="ARBA00022692"/>
    </source>
</evidence>
<feature type="transmembrane region" description="Helical" evidence="7">
    <location>
        <begin position="160"/>
        <end position="180"/>
    </location>
</feature>
<sequence>MRPLDPRLLRYARSIRVYLAAQTLIGLVTTACVIGFAAVLTRIVTGALDGDSLSVLGPWLGALVGVAAVRALTVWASETLSMRAAGRVKAELRGKILDATRKLGPSWLARRGSISVATLSGRGMDALDDYFAKYLPQLILTALVTPILVVVIWWQDWVSGIVVVVTLPLIPFFMALVGWATQSIQRTQWDTLGKLSRGFVDLLGGLATLKIFGRQHRQADRMRTITTEYRQATMKVLRVTFLSGFVLELASSLAVAIVAVGIGLRLVEGGMLLSVGLFVLLLAPEVFLPLRNVGTNFHAAAEGVTAAEDAFAILDEAAALPETTTGSAASVTQGRTAGTGLVFAAVRAQHEADAPLSHEPISAEVLPGKLTVLSGPSGVGKSSLVGALLGFTDFSGEITRDGLSLRGVPAGERDWLAWAPQRPGLTAGTIAENVTLGDPDPDPAVLAWALETAVAEDLDAARELGVSGAGLSGGQAQRVGIARALYRMRRRDCAVLILDEPSSALDHATEARLVSNLRTLAAEGAAVLVLSHRGAFLEGSDTRIDLVPIPVPAAEPIEVDA</sequence>
<dbReference type="RefSeq" id="WP_121688761.1">
    <property type="nucleotide sequence ID" value="NZ_RCUY01000009.1"/>
</dbReference>